<dbReference type="Gene3D" id="3.40.50.300">
    <property type="entry name" value="P-loop containing nucleotide triphosphate hydrolases"/>
    <property type="match status" value="1"/>
</dbReference>
<evidence type="ECO:0000256" key="6">
    <source>
        <dbReference type="ARBA" id="ARBA00039970"/>
    </source>
</evidence>
<dbReference type="Pfam" id="PF02562">
    <property type="entry name" value="PhoH"/>
    <property type="match status" value="1"/>
</dbReference>
<comment type="subcellular location">
    <subcellularLocation>
        <location evidence="1">Cytoplasm</location>
    </subcellularLocation>
</comment>
<dbReference type="Proteomes" id="UP000075636">
    <property type="component" value="Unassembled WGS sequence"/>
</dbReference>
<dbReference type="SUPFAM" id="SSF52540">
    <property type="entry name" value="P-loop containing nucleoside triphosphate hydrolases"/>
    <property type="match status" value="1"/>
</dbReference>
<feature type="region of interest" description="Disordered" evidence="7">
    <location>
        <begin position="106"/>
        <end position="153"/>
    </location>
</feature>
<evidence type="ECO:0000259" key="8">
    <source>
        <dbReference type="Pfam" id="PF02562"/>
    </source>
</evidence>
<proteinExistence type="inferred from homology"/>
<gene>
    <name evidence="9" type="ORF">AD945_16020</name>
</gene>
<dbReference type="PATRIC" id="fig|318683.6.peg.100"/>
<evidence type="ECO:0000256" key="3">
    <source>
        <dbReference type="ARBA" id="ARBA00022490"/>
    </source>
</evidence>
<evidence type="ECO:0000313" key="10">
    <source>
        <dbReference type="Proteomes" id="UP000075636"/>
    </source>
</evidence>
<comment type="similarity">
    <text evidence="2">Belongs to the PhoH family.</text>
</comment>
<dbReference type="InterPro" id="IPR051451">
    <property type="entry name" value="PhoH2-like"/>
</dbReference>
<dbReference type="STRING" id="318683.A0U94_04150"/>
<evidence type="ECO:0000256" key="1">
    <source>
        <dbReference type="ARBA" id="ARBA00004496"/>
    </source>
</evidence>
<dbReference type="GO" id="GO:0003723">
    <property type="term" value="F:RNA binding"/>
    <property type="evidence" value="ECO:0007669"/>
    <property type="project" value="InterPro"/>
</dbReference>
<evidence type="ECO:0000256" key="4">
    <source>
        <dbReference type="ARBA" id="ARBA00022741"/>
    </source>
</evidence>
<dbReference type="InterPro" id="IPR027417">
    <property type="entry name" value="P-loop_NTPase"/>
</dbReference>
<name>A0A149TDX7_9PROT</name>
<dbReference type="InterPro" id="IPR003714">
    <property type="entry name" value="PhoH"/>
</dbReference>
<dbReference type="SUPFAM" id="SSF54791">
    <property type="entry name" value="Eukaryotic type KH-domain (KH-domain type I)"/>
    <property type="match status" value="1"/>
</dbReference>
<dbReference type="AlphaFoldDB" id="A0A149TDX7"/>
<protein>
    <recommendedName>
        <fullName evidence="6">PhoH-like protein</fullName>
    </recommendedName>
</protein>
<comment type="caution">
    <text evidence="9">The sequence shown here is derived from an EMBL/GenBank/DDBJ whole genome shotgun (WGS) entry which is preliminary data.</text>
</comment>
<dbReference type="GO" id="GO:0005524">
    <property type="term" value="F:ATP binding"/>
    <property type="evidence" value="ECO:0007669"/>
    <property type="project" value="UniProtKB-KW"/>
</dbReference>
<evidence type="ECO:0000313" key="9">
    <source>
        <dbReference type="EMBL" id="KXV45709.1"/>
    </source>
</evidence>
<dbReference type="RefSeq" id="WP_062110377.1">
    <property type="nucleotide sequence ID" value="NZ_LHZR01000114.1"/>
</dbReference>
<sequence length="394" mass="42911">MLTTHPTRPVATSSGSEGNRTVALRFNDNILLQRLLGDHDRHLVRLEEGFNVKLSCRGNKIAISGETDSVGRAQAAIIALYNQLEQGGTIDASQVDGVIRLTALPSRPERPVDTRQARPAAAQEPPPRGNGQRRPEKGHGKPQTLPATPFGDLPAIRTKRGVIAPRSHGQAAYMEMLANTDMVFGIGPAGTGKTYLAVAQAVGMLLAGQVDRIVLSRPAVEAGERLGFLPGDMREKIDPYLRPLYDALHDMMPGDQVVRRMGTGEIEVAPLAFMRGRTLAHSYVILDEAQNTTAAQMKMFLTRMGEGTRMAITGDLSQIDLPNGVSSGLREAVETLEGIKGIGITRFSSEDVVRHPLVARIVDAYEQKAPAPRDVFRNRLRRENNGTSKSTRRH</sequence>
<dbReference type="OrthoDB" id="9805148at2"/>
<reference evidence="9 10" key="1">
    <citation type="submission" date="2015-06" db="EMBL/GenBank/DDBJ databases">
        <title>Improved classification and identification of acetic acid bacteria using matrix-assisted laser desorption/ionization time-of-flight mass spectrometry; Gluconobacter nephelii and Gluconobacter uchimurae are later heterotypic synonyms of Gluconobacter japonicus and Gluconobacter oxydans, respectively.</title>
        <authorList>
            <person name="Li L."/>
            <person name="Cleenwerck I."/>
            <person name="De Vuyst L."/>
            <person name="Vandamme P."/>
        </authorList>
    </citation>
    <scope>NUCLEOTIDE SEQUENCE [LARGE SCALE GENOMIC DNA]</scope>
    <source>
        <strain evidence="9 10">LMG 1768</strain>
    </source>
</reference>
<accession>A0A149TDX7</accession>
<evidence type="ECO:0000256" key="2">
    <source>
        <dbReference type="ARBA" id="ARBA00010393"/>
    </source>
</evidence>
<organism evidence="9 10">
    <name type="scientific">Gluconobacter albidus</name>
    <dbReference type="NCBI Taxonomy" id="318683"/>
    <lineage>
        <taxon>Bacteria</taxon>
        <taxon>Pseudomonadati</taxon>
        <taxon>Pseudomonadota</taxon>
        <taxon>Alphaproteobacteria</taxon>
        <taxon>Acetobacterales</taxon>
        <taxon>Acetobacteraceae</taxon>
        <taxon>Gluconobacter</taxon>
    </lineage>
</organism>
<keyword evidence="3" id="KW-0963">Cytoplasm</keyword>
<dbReference type="PANTHER" id="PTHR30473:SF1">
    <property type="entry name" value="PHOH-LIKE PROTEIN"/>
    <property type="match status" value="1"/>
</dbReference>
<keyword evidence="5" id="KW-0067">ATP-binding</keyword>
<evidence type="ECO:0000256" key="5">
    <source>
        <dbReference type="ARBA" id="ARBA00022840"/>
    </source>
</evidence>
<dbReference type="PANTHER" id="PTHR30473">
    <property type="entry name" value="PROTEIN PHOH"/>
    <property type="match status" value="1"/>
</dbReference>
<feature type="domain" description="PhoH-like protein" evidence="8">
    <location>
        <begin position="163"/>
        <end position="366"/>
    </location>
</feature>
<dbReference type="GO" id="GO:0005829">
    <property type="term" value="C:cytosol"/>
    <property type="evidence" value="ECO:0007669"/>
    <property type="project" value="TreeGrafter"/>
</dbReference>
<dbReference type="FunFam" id="3.40.50.300:FF:000013">
    <property type="entry name" value="PhoH family ATPase"/>
    <property type="match status" value="1"/>
</dbReference>
<dbReference type="InterPro" id="IPR036612">
    <property type="entry name" value="KH_dom_type_1_sf"/>
</dbReference>
<keyword evidence="4" id="KW-0547">Nucleotide-binding</keyword>
<dbReference type="EMBL" id="LHZR01000114">
    <property type="protein sequence ID" value="KXV45709.1"/>
    <property type="molecule type" value="Genomic_DNA"/>
</dbReference>
<evidence type="ECO:0000256" key="7">
    <source>
        <dbReference type="SAM" id="MobiDB-lite"/>
    </source>
</evidence>
<feature type="compositionally biased region" description="Basic and acidic residues" evidence="7">
    <location>
        <begin position="107"/>
        <end position="116"/>
    </location>
</feature>